<dbReference type="AlphaFoldDB" id="A0A542ZHZ6"/>
<evidence type="ECO:0000256" key="2">
    <source>
        <dbReference type="SAM" id="Phobius"/>
    </source>
</evidence>
<dbReference type="SUPFAM" id="SSF48317">
    <property type="entry name" value="Acid phosphatase/Vanadium-dependent haloperoxidase"/>
    <property type="match status" value="1"/>
</dbReference>
<feature type="transmembrane region" description="Helical" evidence="2">
    <location>
        <begin position="104"/>
        <end position="125"/>
    </location>
</feature>
<feature type="transmembrane region" description="Helical" evidence="2">
    <location>
        <begin position="174"/>
        <end position="195"/>
    </location>
</feature>
<feature type="transmembrane region" description="Helical" evidence="2">
    <location>
        <begin position="145"/>
        <end position="167"/>
    </location>
</feature>
<dbReference type="CDD" id="cd03392">
    <property type="entry name" value="PAP2_like_2"/>
    <property type="match status" value="1"/>
</dbReference>
<dbReference type="InterPro" id="IPR000326">
    <property type="entry name" value="PAP2/HPO"/>
</dbReference>
<dbReference type="PANTHER" id="PTHR14969:SF13">
    <property type="entry name" value="AT30094P"/>
    <property type="match status" value="1"/>
</dbReference>
<feature type="region of interest" description="Disordered" evidence="1">
    <location>
        <begin position="232"/>
        <end position="258"/>
    </location>
</feature>
<dbReference type="OrthoDB" id="5289372at2"/>
<protein>
    <submittedName>
        <fullName evidence="4">Undecaprenyl-diphosphatase</fullName>
    </submittedName>
</protein>
<evidence type="ECO:0000259" key="3">
    <source>
        <dbReference type="SMART" id="SM00014"/>
    </source>
</evidence>
<keyword evidence="2" id="KW-0472">Membrane</keyword>
<evidence type="ECO:0000313" key="4">
    <source>
        <dbReference type="EMBL" id="TQL59919.1"/>
    </source>
</evidence>
<dbReference type="RefSeq" id="WP_141787878.1">
    <property type="nucleotide sequence ID" value="NZ_BAAAKX010000004.1"/>
</dbReference>
<feature type="transmembrane region" description="Helical" evidence="2">
    <location>
        <begin position="81"/>
        <end position="97"/>
    </location>
</feature>
<evidence type="ECO:0000256" key="1">
    <source>
        <dbReference type="SAM" id="MobiDB-lite"/>
    </source>
</evidence>
<feature type="domain" description="Phosphatidic acid phosphatase type 2/haloperoxidase" evidence="3">
    <location>
        <begin position="104"/>
        <end position="216"/>
    </location>
</feature>
<reference evidence="4 5" key="1">
    <citation type="submission" date="2019-06" db="EMBL/GenBank/DDBJ databases">
        <title>Sequencing the genomes of 1000 actinobacteria strains.</title>
        <authorList>
            <person name="Klenk H.-P."/>
        </authorList>
    </citation>
    <scope>NUCLEOTIDE SEQUENCE [LARGE SCALE GENOMIC DNA]</scope>
    <source>
        <strain evidence="4 5">DSM 18082</strain>
    </source>
</reference>
<organism evidence="4 5">
    <name type="scientific">Oryzihumus leptocrescens</name>
    <dbReference type="NCBI Taxonomy" id="297536"/>
    <lineage>
        <taxon>Bacteria</taxon>
        <taxon>Bacillati</taxon>
        <taxon>Actinomycetota</taxon>
        <taxon>Actinomycetes</taxon>
        <taxon>Micrococcales</taxon>
        <taxon>Intrasporangiaceae</taxon>
        <taxon>Oryzihumus</taxon>
    </lineage>
</organism>
<comment type="caution">
    <text evidence="4">The sequence shown here is derived from an EMBL/GenBank/DDBJ whole genome shotgun (WGS) entry which is preliminary data.</text>
</comment>
<dbReference type="Proteomes" id="UP000319514">
    <property type="component" value="Unassembled WGS sequence"/>
</dbReference>
<dbReference type="PANTHER" id="PTHR14969">
    <property type="entry name" value="SPHINGOSINE-1-PHOSPHATE PHOSPHOHYDROLASE"/>
    <property type="match status" value="1"/>
</dbReference>
<dbReference type="Pfam" id="PF01569">
    <property type="entry name" value="PAP2"/>
    <property type="match status" value="1"/>
</dbReference>
<evidence type="ECO:0000313" key="5">
    <source>
        <dbReference type="Proteomes" id="UP000319514"/>
    </source>
</evidence>
<sequence>MADPAPGATTRRRRYTTRAVLVAVALALVAVPFALLLLLVEDRWGPLSEADLGARDGLHRFALTQPAFVWLMRAFSDSGSALAWQLVMLAVVVWLLWRRLWRLALFVVVTTAVSSLLNTAVKAMVDRQRPVVAQPFVHEPGASFPSGHAQAAVVGYGVLLLVFLPVLKGVWRRVAVTVAFVMVLGIGFSRVALAAHYVSDVLAGFVLGGAWLAAMAALFSAWRVQRGRPAVHPEEGLAPEDSERLNPAASAPGAPSRE</sequence>
<dbReference type="EMBL" id="VFOQ01000001">
    <property type="protein sequence ID" value="TQL59919.1"/>
    <property type="molecule type" value="Genomic_DNA"/>
</dbReference>
<dbReference type="SMART" id="SM00014">
    <property type="entry name" value="acidPPc"/>
    <property type="match status" value="1"/>
</dbReference>
<keyword evidence="2" id="KW-1133">Transmembrane helix</keyword>
<feature type="transmembrane region" description="Helical" evidence="2">
    <location>
        <begin position="20"/>
        <end position="40"/>
    </location>
</feature>
<keyword evidence="5" id="KW-1185">Reference proteome</keyword>
<keyword evidence="2" id="KW-0812">Transmembrane</keyword>
<proteinExistence type="predicted"/>
<dbReference type="Gene3D" id="1.20.144.10">
    <property type="entry name" value="Phosphatidic acid phosphatase type 2/haloperoxidase"/>
    <property type="match status" value="1"/>
</dbReference>
<dbReference type="InterPro" id="IPR036938">
    <property type="entry name" value="PAP2/HPO_sf"/>
</dbReference>
<accession>A0A542ZHZ6</accession>
<gene>
    <name evidence="4" type="ORF">FB474_1291</name>
</gene>
<name>A0A542ZHZ6_9MICO</name>
<feature type="transmembrane region" description="Helical" evidence="2">
    <location>
        <begin position="201"/>
        <end position="222"/>
    </location>
</feature>